<keyword evidence="2" id="KW-1185">Reference proteome</keyword>
<dbReference type="Proteomes" id="UP001500751">
    <property type="component" value="Unassembled WGS sequence"/>
</dbReference>
<gene>
    <name evidence="1" type="ORF">GCM10009839_65740</name>
</gene>
<proteinExistence type="predicted"/>
<dbReference type="EMBL" id="BAAAQN010000049">
    <property type="protein sequence ID" value="GAA2050252.1"/>
    <property type="molecule type" value="Genomic_DNA"/>
</dbReference>
<name>A0ABP5GRW9_9ACTN</name>
<accession>A0ABP5GRW9</accession>
<dbReference type="RefSeq" id="WP_344669588.1">
    <property type="nucleotide sequence ID" value="NZ_BAAAQN010000049.1"/>
</dbReference>
<reference evidence="2" key="1">
    <citation type="journal article" date="2019" name="Int. J. Syst. Evol. Microbiol.">
        <title>The Global Catalogue of Microorganisms (GCM) 10K type strain sequencing project: providing services to taxonomists for standard genome sequencing and annotation.</title>
        <authorList>
            <consortium name="The Broad Institute Genomics Platform"/>
            <consortium name="The Broad Institute Genome Sequencing Center for Infectious Disease"/>
            <person name="Wu L."/>
            <person name="Ma J."/>
        </authorList>
    </citation>
    <scope>NUCLEOTIDE SEQUENCE [LARGE SCALE GENOMIC DNA]</scope>
    <source>
        <strain evidence="2">JCM 16014</strain>
    </source>
</reference>
<organism evidence="1 2">
    <name type="scientific">Catenulispora yoronensis</name>
    <dbReference type="NCBI Taxonomy" id="450799"/>
    <lineage>
        <taxon>Bacteria</taxon>
        <taxon>Bacillati</taxon>
        <taxon>Actinomycetota</taxon>
        <taxon>Actinomycetes</taxon>
        <taxon>Catenulisporales</taxon>
        <taxon>Catenulisporaceae</taxon>
        <taxon>Catenulispora</taxon>
    </lineage>
</organism>
<evidence type="ECO:0000313" key="1">
    <source>
        <dbReference type="EMBL" id="GAA2050252.1"/>
    </source>
</evidence>
<sequence>MTWEEVALKVSEGSAGQARRGEATLPFPFYDFTDWFFKPPNKPRRRKTWRPPPIAVPGPRGRAALWLFRLAGCILCGVPGSDDLKGDWRAVLSGSQCSDIVANAGGMVRAALWRRWDHAVQTCWSPVDRVLRSRILSNLLVVVPSAAAAWVLFHNGGGANLLGHAEAVAAVGGVLRELVVLGRWWRNVEPPERRAREARNRRR</sequence>
<protein>
    <submittedName>
        <fullName evidence="1">Uncharacterized protein</fullName>
    </submittedName>
</protein>
<comment type="caution">
    <text evidence="1">The sequence shown here is derived from an EMBL/GenBank/DDBJ whole genome shotgun (WGS) entry which is preliminary data.</text>
</comment>
<evidence type="ECO:0000313" key="2">
    <source>
        <dbReference type="Proteomes" id="UP001500751"/>
    </source>
</evidence>